<evidence type="ECO:0000256" key="8">
    <source>
        <dbReference type="ARBA" id="ARBA00023002"/>
    </source>
</evidence>
<keyword evidence="11" id="KW-0472">Membrane</keyword>
<comment type="similarity">
    <text evidence="3">Belongs to the cytochrome P450 family.</text>
</comment>
<dbReference type="EMBL" id="CP086362">
    <property type="protein sequence ID" value="UNI23249.1"/>
    <property type="molecule type" value="Genomic_DNA"/>
</dbReference>
<reference evidence="13" key="1">
    <citation type="submission" date="2021-11" db="EMBL/GenBank/DDBJ databases">
        <title>Purpureocillium_takamizusanense_genome.</title>
        <authorList>
            <person name="Nguyen N.-H."/>
        </authorList>
    </citation>
    <scope>NUCLEOTIDE SEQUENCE</scope>
    <source>
        <strain evidence="13">PT3</strain>
    </source>
</reference>
<dbReference type="CDD" id="cd11041">
    <property type="entry name" value="CYP503A1-like"/>
    <property type="match status" value="1"/>
</dbReference>
<keyword evidence="14" id="KW-1185">Reference proteome</keyword>
<name>A0A9Q8QR49_9HYPO</name>
<dbReference type="Gene3D" id="1.10.630.10">
    <property type="entry name" value="Cytochrome P450"/>
    <property type="match status" value="1"/>
</dbReference>
<feature type="binding site" description="axial binding residue" evidence="12">
    <location>
        <position position="438"/>
    </location>
    <ligand>
        <name>heme</name>
        <dbReference type="ChEBI" id="CHEBI:30413"/>
    </ligand>
    <ligandPart>
        <name>Fe</name>
        <dbReference type="ChEBI" id="CHEBI:18248"/>
    </ligandPart>
</feature>
<evidence type="ECO:0000313" key="13">
    <source>
        <dbReference type="EMBL" id="UNI23249.1"/>
    </source>
</evidence>
<dbReference type="GeneID" id="72071026"/>
<comment type="subcellular location">
    <subcellularLocation>
        <location evidence="2">Membrane</location>
    </subcellularLocation>
</comment>
<gene>
    <name evidence="13" type="ORF">JDV02_009081</name>
</gene>
<dbReference type="InterPro" id="IPR036396">
    <property type="entry name" value="Cyt_P450_sf"/>
</dbReference>
<evidence type="ECO:0000256" key="7">
    <source>
        <dbReference type="ARBA" id="ARBA00022989"/>
    </source>
</evidence>
<keyword evidence="9 12" id="KW-0408">Iron</keyword>
<keyword evidence="6 12" id="KW-0479">Metal-binding</keyword>
<dbReference type="Proteomes" id="UP000829364">
    <property type="component" value="Chromosome 9"/>
</dbReference>
<evidence type="ECO:0008006" key="15">
    <source>
        <dbReference type="Google" id="ProtNLM"/>
    </source>
</evidence>
<dbReference type="GO" id="GO:0020037">
    <property type="term" value="F:heme binding"/>
    <property type="evidence" value="ECO:0007669"/>
    <property type="project" value="InterPro"/>
</dbReference>
<evidence type="ECO:0000256" key="11">
    <source>
        <dbReference type="ARBA" id="ARBA00023136"/>
    </source>
</evidence>
<keyword evidence="5" id="KW-0812">Transmembrane</keyword>
<evidence type="ECO:0000256" key="2">
    <source>
        <dbReference type="ARBA" id="ARBA00004370"/>
    </source>
</evidence>
<dbReference type="InterPro" id="IPR002403">
    <property type="entry name" value="Cyt_P450_E_grp-IV"/>
</dbReference>
<evidence type="ECO:0000313" key="14">
    <source>
        <dbReference type="Proteomes" id="UP000829364"/>
    </source>
</evidence>
<dbReference type="GO" id="GO:0016705">
    <property type="term" value="F:oxidoreductase activity, acting on paired donors, with incorporation or reduction of molecular oxygen"/>
    <property type="evidence" value="ECO:0007669"/>
    <property type="project" value="InterPro"/>
</dbReference>
<sequence length="492" mass="56259">MSLTDIKSVFLDEKVQLAIFLLVVVVHLYNEIGPCQHLLHPLYRNLASFLSYVTQVVRDYRSAKYYKPWKPATPIIIVSSKQEIAELSEAPNLSQRAVYADMFGFKHTMNKLEHNTSDHRVVRTRLYGRLLQVNGPLHLSALYPRLVARLDSSLDRELADAHLLQDGVSLPVAQTMRRLVSKLMSLMFFGESLSSNEAFANALLRYPQDMVKCMGAFQITPAFMSPIVHALLTNRGEAMKLIQSRLLERMGSCRSAWDEPDQTKHLTIMHNMAELTEASDYWNPELLSQSLLGIWFAAAHQPWMNLHFIMIELCSRPEWQEALRQEMQQHAPLDYKTLEALPLLDSFIKETVRLQPLDTLAIRRKALAPHTFAHGSVSVPSGATVCVSAYDLMHDTTTYAEPHSFDPTRFLPKDGKGQRKFTEVSETFPVWGYGSLACPGRLHASLAMKMVMSKLLLTYDMRLEDPKARTRWSWETFTMPYETTRIVLKERC</sequence>
<dbReference type="KEGG" id="ptkz:JDV02_009081"/>
<evidence type="ECO:0000256" key="5">
    <source>
        <dbReference type="ARBA" id="ARBA00022692"/>
    </source>
</evidence>
<evidence type="ECO:0000256" key="9">
    <source>
        <dbReference type="ARBA" id="ARBA00023004"/>
    </source>
</evidence>
<dbReference type="RefSeq" id="XP_047846730.1">
    <property type="nucleotide sequence ID" value="XM_047990721.1"/>
</dbReference>
<dbReference type="PANTHER" id="PTHR46206">
    <property type="entry name" value="CYTOCHROME P450"/>
    <property type="match status" value="1"/>
</dbReference>
<accession>A0A9Q8QR49</accession>
<proteinExistence type="inferred from homology"/>
<keyword evidence="4 12" id="KW-0349">Heme</keyword>
<dbReference type="Pfam" id="PF00067">
    <property type="entry name" value="p450"/>
    <property type="match status" value="1"/>
</dbReference>
<dbReference type="AlphaFoldDB" id="A0A9Q8QR49"/>
<organism evidence="13 14">
    <name type="scientific">Purpureocillium takamizusanense</name>
    <dbReference type="NCBI Taxonomy" id="2060973"/>
    <lineage>
        <taxon>Eukaryota</taxon>
        <taxon>Fungi</taxon>
        <taxon>Dikarya</taxon>
        <taxon>Ascomycota</taxon>
        <taxon>Pezizomycotina</taxon>
        <taxon>Sordariomycetes</taxon>
        <taxon>Hypocreomycetidae</taxon>
        <taxon>Hypocreales</taxon>
        <taxon>Ophiocordycipitaceae</taxon>
        <taxon>Purpureocillium</taxon>
    </lineage>
</organism>
<dbReference type="SUPFAM" id="SSF48264">
    <property type="entry name" value="Cytochrome P450"/>
    <property type="match status" value="1"/>
</dbReference>
<dbReference type="InterPro" id="IPR001128">
    <property type="entry name" value="Cyt_P450"/>
</dbReference>
<evidence type="ECO:0000256" key="6">
    <source>
        <dbReference type="ARBA" id="ARBA00022723"/>
    </source>
</evidence>
<evidence type="ECO:0000256" key="1">
    <source>
        <dbReference type="ARBA" id="ARBA00001971"/>
    </source>
</evidence>
<dbReference type="PRINTS" id="PR00465">
    <property type="entry name" value="EP450IV"/>
</dbReference>
<keyword evidence="10" id="KW-0503">Monooxygenase</keyword>
<dbReference type="GO" id="GO:0004497">
    <property type="term" value="F:monooxygenase activity"/>
    <property type="evidence" value="ECO:0007669"/>
    <property type="project" value="UniProtKB-KW"/>
</dbReference>
<evidence type="ECO:0000256" key="3">
    <source>
        <dbReference type="ARBA" id="ARBA00010617"/>
    </source>
</evidence>
<dbReference type="GO" id="GO:0005506">
    <property type="term" value="F:iron ion binding"/>
    <property type="evidence" value="ECO:0007669"/>
    <property type="project" value="InterPro"/>
</dbReference>
<keyword evidence="8" id="KW-0560">Oxidoreductase</keyword>
<dbReference type="GO" id="GO:0016020">
    <property type="term" value="C:membrane"/>
    <property type="evidence" value="ECO:0007669"/>
    <property type="project" value="UniProtKB-SubCell"/>
</dbReference>
<protein>
    <recommendedName>
        <fullName evidence="15">Cytochrome P450</fullName>
    </recommendedName>
</protein>
<keyword evidence="7" id="KW-1133">Transmembrane helix</keyword>
<comment type="cofactor">
    <cofactor evidence="1 12">
        <name>heme</name>
        <dbReference type="ChEBI" id="CHEBI:30413"/>
    </cofactor>
</comment>
<evidence type="ECO:0000256" key="12">
    <source>
        <dbReference type="PIRSR" id="PIRSR602403-1"/>
    </source>
</evidence>
<dbReference type="OrthoDB" id="1844152at2759"/>
<dbReference type="PANTHER" id="PTHR46206:SF5">
    <property type="entry name" value="P450, PUTATIVE (EUROFUNG)-RELATED"/>
    <property type="match status" value="1"/>
</dbReference>
<evidence type="ECO:0000256" key="10">
    <source>
        <dbReference type="ARBA" id="ARBA00023033"/>
    </source>
</evidence>
<evidence type="ECO:0000256" key="4">
    <source>
        <dbReference type="ARBA" id="ARBA00022617"/>
    </source>
</evidence>